<sequence length="258" mass="26905">MRQARIAVGATPPRQVGVAAGSLLPFDAHGTYAEGTFTWLPPVTGTVYATLLNFRGALHALGESVHAAPYLAPPNAPILYLKPVNTHAGHGAAVALPPGEDALRVGASLAIVFGRQATRVDARDALDYVAGYTVAADISVPHDSYYRPAVRQQCRDGYCPLGPWIVAAADVPNPDALAITVRVNGQIRQQNHTSNLIRPVAQLIAEVTAFMSLRAGDVLLVGAPEGAPLAHAGDRIEIDIEGVGVLAHSVVAAAQGDE</sequence>
<dbReference type="GO" id="GO:0008704">
    <property type="term" value="F:5-carboxymethyl-2-hydroxymuconate delta-isomerase activity"/>
    <property type="evidence" value="ECO:0007669"/>
    <property type="project" value="InterPro"/>
</dbReference>
<dbReference type="RefSeq" id="WP_047213785.1">
    <property type="nucleotide sequence ID" value="NZ_CP011568.3"/>
</dbReference>
<dbReference type="PATRIC" id="fig|445709.3.peg.1448"/>
<reference evidence="6" key="1">
    <citation type="submission" date="2015-06" db="EMBL/GenBank/DDBJ databases">
        <authorList>
            <person name="Lim Y.L."/>
            <person name="Ee R."/>
            <person name="Yong D."/>
            <person name="How K.Y."/>
            <person name="Yin W.F."/>
            <person name="Chan K.G."/>
        </authorList>
    </citation>
    <scope>NUCLEOTIDE SEQUENCE [LARGE SCALE GENOMIC DNA]</scope>
    <source>
        <strain evidence="6">DSM 25325</strain>
    </source>
</reference>
<gene>
    <name evidence="5" type="ORF">ABW99_06770</name>
</gene>
<comment type="similarity">
    <text evidence="2">Belongs to the FAH family.</text>
</comment>
<dbReference type="GO" id="GO:0044281">
    <property type="term" value="P:small molecule metabolic process"/>
    <property type="evidence" value="ECO:0007669"/>
    <property type="project" value="UniProtKB-ARBA"/>
</dbReference>
<evidence type="ECO:0000256" key="3">
    <source>
        <dbReference type="ARBA" id="ARBA00022723"/>
    </source>
</evidence>
<dbReference type="Proteomes" id="UP000036700">
    <property type="component" value="Chromosome"/>
</dbReference>
<dbReference type="PANTHER" id="PTHR42796">
    <property type="entry name" value="FUMARYLACETOACETATE HYDROLASE DOMAIN-CONTAINING PROTEIN 2A-RELATED"/>
    <property type="match status" value="1"/>
</dbReference>
<dbReference type="InterPro" id="IPR012686">
    <property type="entry name" value="HPA_isomer/decarb_N"/>
</dbReference>
<evidence type="ECO:0000313" key="5">
    <source>
        <dbReference type="EMBL" id="AKJ67965.1"/>
    </source>
</evidence>
<dbReference type="OrthoDB" id="9805307at2"/>
<keyword evidence="6" id="KW-1185">Reference proteome</keyword>
<protein>
    <submittedName>
        <fullName evidence="5">4-hydroxyphenylacetate isomerase</fullName>
    </submittedName>
</protein>
<name>A0A0G3ELZ5_9BURK</name>
<dbReference type="Gene3D" id="3.90.850.10">
    <property type="entry name" value="Fumarylacetoacetase-like, C-terminal domain"/>
    <property type="match status" value="1"/>
</dbReference>
<dbReference type="NCBIfam" id="TIGR02305">
    <property type="entry name" value="HpaG-N-term"/>
    <property type="match status" value="1"/>
</dbReference>
<comment type="cofactor">
    <cofactor evidence="1">
        <name>Mg(2+)</name>
        <dbReference type="ChEBI" id="CHEBI:18420"/>
    </cofactor>
</comment>
<evidence type="ECO:0000256" key="2">
    <source>
        <dbReference type="ARBA" id="ARBA00010211"/>
    </source>
</evidence>
<dbReference type="Pfam" id="PF01557">
    <property type="entry name" value="FAA_hydrolase"/>
    <property type="match status" value="1"/>
</dbReference>
<proteinExistence type="inferred from homology"/>
<dbReference type="AlphaFoldDB" id="A0A0G3ELZ5"/>
<dbReference type="KEGG" id="ptx:ABW99_06770"/>
<dbReference type="GO" id="GO:0046872">
    <property type="term" value="F:metal ion binding"/>
    <property type="evidence" value="ECO:0007669"/>
    <property type="project" value="UniProtKB-KW"/>
</dbReference>
<evidence type="ECO:0000313" key="6">
    <source>
        <dbReference type="Proteomes" id="UP000036700"/>
    </source>
</evidence>
<feature type="domain" description="Fumarylacetoacetase-like C-terminal" evidence="4">
    <location>
        <begin position="46"/>
        <end position="251"/>
    </location>
</feature>
<dbReference type="STRING" id="445709.ABW99_06770"/>
<dbReference type="PANTHER" id="PTHR42796:SF4">
    <property type="entry name" value="FUMARYLACETOACETATE HYDROLASE DOMAIN-CONTAINING PROTEIN 2A"/>
    <property type="match status" value="1"/>
</dbReference>
<dbReference type="GO" id="GO:0018800">
    <property type="term" value="F:5-oxopent-3-ene-1,2,5-tricarboxylate decarboxylase activity"/>
    <property type="evidence" value="ECO:0007669"/>
    <property type="project" value="InterPro"/>
</dbReference>
<keyword evidence="3" id="KW-0479">Metal-binding</keyword>
<dbReference type="InterPro" id="IPR036663">
    <property type="entry name" value="Fumarylacetoacetase_C_sf"/>
</dbReference>
<accession>A0A0G3ELZ5</accession>
<dbReference type="SUPFAM" id="SSF56529">
    <property type="entry name" value="FAH"/>
    <property type="match status" value="1"/>
</dbReference>
<dbReference type="InterPro" id="IPR051121">
    <property type="entry name" value="FAH"/>
</dbReference>
<dbReference type="EMBL" id="CP011568">
    <property type="protein sequence ID" value="AKJ67965.1"/>
    <property type="molecule type" value="Genomic_DNA"/>
</dbReference>
<evidence type="ECO:0000256" key="1">
    <source>
        <dbReference type="ARBA" id="ARBA00001946"/>
    </source>
</evidence>
<dbReference type="InterPro" id="IPR011234">
    <property type="entry name" value="Fumarylacetoacetase-like_C"/>
</dbReference>
<keyword evidence="5" id="KW-0413">Isomerase</keyword>
<evidence type="ECO:0000259" key="4">
    <source>
        <dbReference type="Pfam" id="PF01557"/>
    </source>
</evidence>
<organism evidence="5 6">
    <name type="scientific">Pandoraea thiooxydans</name>
    <dbReference type="NCBI Taxonomy" id="445709"/>
    <lineage>
        <taxon>Bacteria</taxon>
        <taxon>Pseudomonadati</taxon>
        <taxon>Pseudomonadota</taxon>
        <taxon>Betaproteobacteria</taxon>
        <taxon>Burkholderiales</taxon>
        <taxon>Burkholderiaceae</taxon>
        <taxon>Pandoraea</taxon>
    </lineage>
</organism>